<dbReference type="GeneID" id="111300973"/>
<dbReference type="Proteomes" id="UP000515121">
    <property type="component" value="Unplaced"/>
</dbReference>
<gene>
    <name evidence="3" type="primary">LOC111300973</name>
</gene>
<feature type="domain" description="Endonuclease/exonuclease/phosphatase" evidence="1">
    <location>
        <begin position="13"/>
        <end position="209"/>
    </location>
</feature>
<proteinExistence type="predicted"/>
<dbReference type="PANTHER" id="PTHR33710:SF73">
    <property type="entry name" value="ZINC KNUCKLE CX2CX4HX4C DOMAIN-CONTAINING PROTEIN"/>
    <property type="match status" value="1"/>
</dbReference>
<evidence type="ECO:0000313" key="2">
    <source>
        <dbReference type="Proteomes" id="UP000515121"/>
    </source>
</evidence>
<dbReference type="PANTHER" id="PTHR33710">
    <property type="entry name" value="BNAC02G09200D PROTEIN"/>
    <property type="match status" value="1"/>
</dbReference>
<dbReference type="RefSeq" id="XP_022752251.1">
    <property type="nucleotide sequence ID" value="XM_022896516.1"/>
</dbReference>
<sequence>MVEIRAWNYCGFGNPQAVRDLRDMLRREDPHAVFISETKLHENKLDRIKRKCGMRSCFGVSAEGRSGGLMMMWREDIPPKLMSFSKNQFDKEIEWEAEGAQGRITGFYGESNANNRHVSWELLRTLSLQSNKAWMRFGNFNELTWDNKKSEKRLRPKHQMKAFKESVEDSGLTDMGFIGRWYSLKRGRITATLIRERLDRALATEKWYTCFPMGMVKHLTAVVYYHCPLLIDTEGYKGKRRIRRQRRRLFFEAMWTKDNESDDVV</sequence>
<protein>
    <submittedName>
        <fullName evidence="3">Uncharacterized protein LOC111300973</fullName>
    </submittedName>
</protein>
<dbReference type="Pfam" id="PF03372">
    <property type="entry name" value="Exo_endo_phos"/>
    <property type="match status" value="1"/>
</dbReference>
<dbReference type="OrthoDB" id="986383at2759"/>
<dbReference type="KEGG" id="dzi:111300973"/>
<evidence type="ECO:0000259" key="1">
    <source>
        <dbReference type="Pfam" id="PF03372"/>
    </source>
</evidence>
<accession>A0A6P5ZIN8</accession>
<dbReference type="SUPFAM" id="SSF56219">
    <property type="entry name" value="DNase I-like"/>
    <property type="match status" value="1"/>
</dbReference>
<organism evidence="2 3">
    <name type="scientific">Durio zibethinus</name>
    <name type="common">Durian</name>
    <dbReference type="NCBI Taxonomy" id="66656"/>
    <lineage>
        <taxon>Eukaryota</taxon>
        <taxon>Viridiplantae</taxon>
        <taxon>Streptophyta</taxon>
        <taxon>Embryophyta</taxon>
        <taxon>Tracheophyta</taxon>
        <taxon>Spermatophyta</taxon>
        <taxon>Magnoliopsida</taxon>
        <taxon>eudicotyledons</taxon>
        <taxon>Gunneridae</taxon>
        <taxon>Pentapetalae</taxon>
        <taxon>rosids</taxon>
        <taxon>malvids</taxon>
        <taxon>Malvales</taxon>
        <taxon>Malvaceae</taxon>
        <taxon>Helicteroideae</taxon>
        <taxon>Durio</taxon>
    </lineage>
</organism>
<dbReference type="InterPro" id="IPR036691">
    <property type="entry name" value="Endo/exonu/phosph_ase_sf"/>
</dbReference>
<reference evidence="3" key="1">
    <citation type="submission" date="2025-08" db="UniProtKB">
        <authorList>
            <consortium name="RefSeq"/>
        </authorList>
    </citation>
    <scope>IDENTIFICATION</scope>
    <source>
        <tissue evidence="3">Fruit stalk</tissue>
    </source>
</reference>
<keyword evidence="2" id="KW-1185">Reference proteome</keyword>
<dbReference type="InterPro" id="IPR005135">
    <property type="entry name" value="Endo/exonuclease/phosphatase"/>
</dbReference>
<dbReference type="Gene3D" id="3.60.10.10">
    <property type="entry name" value="Endonuclease/exonuclease/phosphatase"/>
    <property type="match status" value="1"/>
</dbReference>
<dbReference type="GO" id="GO:0003824">
    <property type="term" value="F:catalytic activity"/>
    <property type="evidence" value="ECO:0007669"/>
    <property type="project" value="InterPro"/>
</dbReference>
<name>A0A6P5ZIN8_DURZI</name>
<evidence type="ECO:0000313" key="3">
    <source>
        <dbReference type="RefSeq" id="XP_022752251.1"/>
    </source>
</evidence>
<dbReference type="AlphaFoldDB" id="A0A6P5ZIN8"/>